<protein>
    <submittedName>
        <fullName evidence="2">Uncharacterized protein</fullName>
    </submittedName>
</protein>
<evidence type="ECO:0000313" key="3">
    <source>
        <dbReference type="Proteomes" id="UP000406081"/>
    </source>
</evidence>
<reference evidence="1 3" key="1">
    <citation type="submission" date="2018-06" db="EMBL/GenBank/DDBJ databases">
        <authorList>
            <consortium name="GenomeTrakr: Next Generation Sequencing Network for Food Pathogen Tracability"/>
        </authorList>
    </citation>
    <scope>NUCLEOTIDE SEQUENCE [LARGE SCALE GENOMIC DNA]</scope>
    <source>
        <strain evidence="1 3">ARS-CC9329</strain>
    </source>
</reference>
<accession>A0A457LFV3</accession>
<comment type="caution">
    <text evidence="2">The sequence shown here is derived from an EMBL/GenBank/DDBJ whole genome shotgun (WGS) entry which is preliminary data.</text>
</comment>
<gene>
    <name evidence="1" type="ORF">A3R20_09010</name>
    <name evidence="2" type="ORF">D4U23_00200</name>
</gene>
<proteinExistence type="predicted"/>
<dbReference type="EMBL" id="AABEVT010000001">
    <property type="protein sequence ID" value="EAH0250800.1"/>
    <property type="molecule type" value="Genomic_DNA"/>
</dbReference>
<dbReference type="RefSeq" id="WP_069892235.1">
    <property type="nucleotide sequence ID" value="NZ_CP075873.1"/>
</dbReference>
<sequence>MKSKTYVATVTYRDDGVYQSFTLEVAAKNKIQARTIAYSHALFEKSIGIRSIYSVSAFKHKARR</sequence>
<dbReference type="EMBL" id="AABAIH010000002">
    <property type="protein sequence ID" value="EAG0994746.1"/>
    <property type="molecule type" value="Genomic_DNA"/>
</dbReference>
<evidence type="ECO:0000313" key="4">
    <source>
        <dbReference type="Proteomes" id="UP000566597"/>
    </source>
</evidence>
<evidence type="ECO:0000313" key="1">
    <source>
        <dbReference type="EMBL" id="EAG0994746.1"/>
    </source>
</evidence>
<dbReference type="AlphaFoldDB" id="A0A457LFV3"/>
<dbReference type="Proteomes" id="UP000406081">
    <property type="component" value="Unassembled WGS sequence"/>
</dbReference>
<reference evidence="2 4" key="2">
    <citation type="submission" date="2019-04" db="EMBL/GenBank/DDBJ databases">
        <authorList>
            <person name="Ashton P.M."/>
            <person name="Dallman T."/>
            <person name="Nair S."/>
            <person name="De Pinna E."/>
            <person name="Peters T."/>
            <person name="Grant K."/>
        </authorList>
    </citation>
    <scope>NUCLEOTIDE SEQUENCE [LARGE SCALE GENOMIC DNA]</scope>
    <source>
        <strain evidence="2 4">406731</strain>
    </source>
</reference>
<name>A0A457LFV3_LISMN</name>
<dbReference type="Proteomes" id="UP000566597">
    <property type="component" value="Unassembled WGS sequence"/>
</dbReference>
<organism evidence="2 4">
    <name type="scientific">Listeria monocytogenes</name>
    <dbReference type="NCBI Taxonomy" id="1639"/>
    <lineage>
        <taxon>Bacteria</taxon>
        <taxon>Bacillati</taxon>
        <taxon>Bacillota</taxon>
        <taxon>Bacilli</taxon>
        <taxon>Bacillales</taxon>
        <taxon>Listeriaceae</taxon>
        <taxon>Listeria</taxon>
    </lineage>
</organism>
<evidence type="ECO:0000313" key="2">
    <source>
        <dbReference type="EMBL" id="EAH0250800.1"/>
    </source>
</evidence>